<name>A0ABN8NI30_9CNID</name>
<dbReference type="InterPro" id="IPR024586">
    <property type="entry name" value="DnaJ-like_C11_C"/>
</dbReference>
<comment type="caution">
    <text evidence="3">The sequence shown here is derived from an EMBL/GenBank/DDBJ whole genome shotgun (WGS) entry which is preliminary data.</text>
</comment>
<accession>A0ABN8NI30</accession>
<dbReference type="InterPro" id="IPR052243">
    <property type="entry name" value="Mito_inner_membrane_organizer"/>
</dbReference>
<gene>
    <name evidence="3" type="ORF">PLOB_00012672</name>
</gene>
<dbReference type="Pfam" id="PF11875">
    <property type="entry name" value="DnaJ-like_C11_C"/>
    <property type="match status" value="1"/>
</dbReference>
<keyword evidence="4" id="KW-1185">Reference proteome</keyword>
<reference evidence="3 4" key="1">
    <citation type="submission" date="2022-05" db="EMBL/GenBank/DDBJ databases">
        <authorList>
            <consortium name="Genoscope - CEA"/>
            <person name="William W."/>
        </authorList>
    </citation>
    <scope>NUCLEOTIDE SEQUENCE [LARGE SCALE GENOMIC DNA]</scope>
</reference>
<sequence length="139" mass="15853">VSNKKSVIELEQSPFPNQLKPDRSDSWAIIFSALRRTLFLIALTHVNLKSVCCFLIMVNSWYDRLISMGESSQDVRQGPSKVIDVTVQGKDSRLSLTESSKSDLSGFYDPCPNEEKMLRIRYLFREAVHEVTVDDNEPV</sequence>
<evidence type="ECO:0000259" key="2">
    <source>
        <dbReference type="Pfam" id="PF11875"/>
    </source>
</evidence>
<evidence type="ECO:0000313" key="3">
    <source>
        <dbReference type="EMBL" id="CAH3105121.1"/>
    </source>
</evidence>
<dbReference type="PANTHER" id="PTHR44157">
    <property type="entry name" value="DNAJ HOMOLOG SUBFAMILY C MEMBER 11"/>
    <property type="match status" value="1"/>
</dbReference>
<dbReference type="EMBL" id="CALNXK010000017">
    <property type="protein sequence ID" value="CAH3105121.1"/>
    <property type="molecule type" value="Genomic_DNA"/>
</dbReference>
<proteinExistence type="predicted"/>
<organism evidence="3 4">
    <name type="scientific">Porites lobata</name>
    <dbReference type="NCBI Taxonomy" id="104759"/>
    <lineage>
        <taxon>Eukaryota</taxon>
        <taxon>Metazoa</taxon>
        <taxon>Cnidaria</taxon>
        <taxon>Anthozoa</taxon>
        <taxon>Hexacorallia</taxon>
        <taxon>Scleractinia</taxon>
        <taxon>Fungiina</taxon>
        <taxon>Poritidae</taxon>
        <taxon>Porites</taxon>
    </lineage>
</organism>
<protein>
    <recommendedName>
        <fullName evidence="2">DnaJ-like protein C11 C-terminal domain-containing protein</fullName>
    </recommendedName>
</protein>
<dbReference type="Proteomes" id="UP001159405">
    <property type="component" value="Unassembled WGS sequence"/>
</dbReference>
<keyword evidence="1" id="KW-0143">Chaperone</keyword>
<dbReference type="PANTHER" id="PTHR44157:SF1">
    <property type="entry name" value="DNAJ HOMOLOG SUBFAMILY C MEMBER 11"/>
    <property type="match status" value="1"/>
</dbReference>
<evidence type="ECO:0000313" key="4">
    <source>
        <dbReference type="Proteomes" id="UP001159405"/>
    </source>
</evidence>
<feature type="domain" description="DnaJ-like protein C11 C-terminal" evidence="2">
    <location>
        <begin position="55"/>
        <end position="139"/>
    </location>
</feature>
<evidence type="ECO:0000256" key="1">
    <source>
        <dbReference type="ARBA" id="ARBA00023186"/>
    </source>
</evidence>
<feature type="non-terminal residue" evidence="3">
    <location>
        <position position="1"/>
    </location>
</feature>